<keyword evidence="4" id="KW-0472">Membrane</keyword>
<dbReference type="SMART" id="SM00965">
    <property type="entry name" value="STN"/>
    <property type="match status" value="1"/>
</dbReference>
<dbReference type="PRINTS" id="PR01032">
    <property type="entry name" value="PHAGEIV"/>
</dbReference>
<organism evidence="10 11">
    <name type="scientific">Candidatus Tanganyikabacteria bacterium</name>
    <dbReference type="NCBI Taxonomy" id="2961651"/>
    <lineage>
        <taxon>Bacteria</taxon>
        <taxon>Bacillati</taxon>
        <taxon>Candidatus Sericytochromatia</taxon>
        <taxon>Candidatus Tanganyikabacteria</taxon>
    </lineage>
</organism>
<proteinExistence type="inferred from homology"/>
<evidence type="ECO:0000256" key="2">
    <source>
        <dbReference type="ARBA" id="ARBA00022448"/>
    </source>
</evidence>
<evidence type="ECO:0000256" key="5">
    <source>
        <dbReference type="ARBA" id="ARBA00023237"/>
    </source>
</evidence>
<dbReference type="Pfam" id="PF03958">
    <property type="entry name" value="Secretin_N"/>
    <property type="match status" value="1"/>
</dbReference>
<evidence type="ECO:0000256" key="1">
    <source>
        <dbReference type="ARBA" id="ARBA00004370"/>
    </source>
</evidence>
<name>A0A938BNI4_9BACT</name>
<dbReference type="GO" id="GO:0009279">
    <property type="term" value="C:cell outer membrane"/>
    <property type="evidence" value="ECO:0007669"/>
    <property type="project" value="UniProtKB-SubCell"/>
</dbReference>
<protein>
    <submittedName>
        <fullName evidence="10">Secretin and TonB N-terminal domain-containing protein</fullName>
    </submittedName>
</protein>
<evidence type="ECO:0000259" key="9">
    <source>
        <dbReference type="SMART" id="SM00965"/>
    </source>
</evidence>
<feature type="non-terminal residue" evidence="10">
    <location>
        <position position="1"/>
    </location>
</feature>
<keyword evidence="3" id="KW-0732">Signal</keyword>
<evidence type="ECO:0000256" key="7">
    <source>
        <dbReference type="RuleBase" id="RU004004"/>
    </source>
</evidence>
<dbReference type="InterPro" id="IPR011662">
    <property type="entry name" value="Secretin/TonB_short_N"/>
</dbReference>
<dbReference type="Gene3D" id="3.30.1370.130">
    <property type="match status" value="1"/>
</dbReference>
<keyword evidence="2 7" id="KW-0813">Transport</keyword>
<evidence type="ECO:0000256" key="6">
    <source>
        <dbReference type="RuleBase" id="RU004003"/>
    </source>
</evidence>
<dbReference type="PANTHER" id="PTHR30332">
    <property type="entry name" value="PROBABLE GENERAL SECRETION PATHWAY PROTEIN D"/>
    <property type="match status" value="1"/>
</dbReference>
<dbReference type="Pfam" id="PF00263">
    <property type="entry name" value="Secretin"/>
    <property type="match status" value="1"/>
</dbReference>
<comment type="subcellular location">
    <subcellularLocation>
        <location evidence="7">Cell outer membrane</location>
    </subcellularLocation>
    <subcellularLocation>
        <location evidence="1">Membrane</location>
    </subcellularLocation>
</comment>
<gene>
    <name evidence="10" type="ORF">FJZ00_08420</name>
</gene>
<dbReference type="AlphaFoldDB" id="A0A938BNI4"/>
<feature type="domain" description="Secretin/TonB short N-terminal" evidence="9">
    <location>
        <begin position="69"/>
        <end position="117"/>
    </location>
</feature>
<dbReference type="Proteomes" id="UP000703893">
    <property type="component" value="Unassembled WGS sequence"/>
</dbReference>
<dbReference type="InterPro" id="IPR050810">
    <property type="entry name" value="Bact_Secretion_Sys_Channel"/>
</dbReference>
<dbReference type="PROSITE" id="PS00875">
    <property type="entry name" value="T2SP_D"/>
    <property type="match status" value="1"/>
</dbReference>
<evidence type="ECO:0000256" key="8">
    <source>
        <dbReference type="SAM" id="MobiDB-lite"/>
    </source>
</evidence>
<sequence length="453" mass="47921">LTGTPAFAQPPVDLPIGQEGAGADTKAVSDRTVGGDRPKLINNPTLLTLNMANVDVRMLLDLMGKKGGMNLLIDDSVQGKTSISLKAVPLDEALNLVLKMQDLEAKRVGTTLLIATREVFAKKRFTGFQTVLLRIDNSKVADIEPKIKQALLDDANDKNVKILSDERTNSLLITAPEDIIDKAKALIQALDIPTPQVLIEVKMIEVSSRGQEQLGLHYGFGGAKFGVSFDNSNPDTTAGGPGNQAGNPATGTGGTSMAFSSLGSFTANFNARLDAAIQQNNATVLANPKVAAQDNKKANIAIVNKHPVIKTSLDSVGRAFSEVGFTDIGQTLDITPRIDTKGFVTLEMKPTISARSGDVIVNGNPVPIVDSRTVDTTMRVKDGESIVIGGLKRTDVTKSVVKVPLLGDIPILGRLFQTTTDSKSDSEIIIVVTPKITTRLAGSQETLPGIGGP</sequence>
<evidence type="ECO:0000256" key="3">
    <source>
        <dbReference type="ARBA" id="ARBA00022729"/>
    </source>
</evidence>
<dbReference type="GO" id="GO:0009306">
    <property type="term" value="P:protein secretion"/>
    <property type="evidence" value="ECO:0007669"/>
    <property type="project" value="InterPro"/>
</dbReference>
<feature type="region of interest" description="Disordered" evidence="8">
    <location>
        <begin position="1"/>
        <end position="23"/>
    </location>
</feature>
<feature type="region of interest" description="Disordered" evidence="8">
    <location>
        <begin position="231"/>
        <end position="253"/>
    </location>
</feature>
<dbReference type="InterPro" id="IPR004845">
    <property type="entry name" value="T2SS_GspD_CS"/>
</dbReference>
<comment type="similarity">
    <text evidence="6">Belongs to the bacterial secretin family.</text>
</comment>
<dbReference type="InterPro" id="IPR005644">
    <property type="entry name" value="NolW-like"/>
</dbReference>
<dbReference type="InterPro" id="IPR038591">
    <property type="entry name" value="NolW-like_sf"/>
</dbReference>
<dbReference type="PRINTS" id="PR00811">
    <property type="entry name" value="BCTERIALGSPD"/>
</dbReference>
<keyword evidence="5" id="KW-0998">Cell outer membrane</keyword>
<dbReference type="InterPro" id="IPR001775">
    <property type="entry name" value="GspD/PilQ"/>
</dbReference>
<dbReference type="InterPro" id="IPR004846">
    <property type="entry name" value="T2SS/T3SS_dom"/>
</dbReference>
<dbReference type="EMBL" id="VGJX01000468">
    <property type="protein sequence ID" value="MBM3275165.1"/>
    <property type="molecule type" value="Genomic_DNA"/>
</dbReference>
<evidence type="ECO:0000313" key="10">
    <source>
        <dbReference type="EMBL" id="MBM3275165.1"/>
    </source>
</evidence>
<reference evidence="10 11" key="1">
    <citation type="submission" date="2019-03" db="EMBL/GenBank/DDBJ databases">
        <title>Lake Tanganyika Metagenome-Assembled Genomes (MAGs).</title>
        <authorList>
            <person name="Tran P."/>
        </authorList>
    </citation>
    <scope>NUCLEOTIDE SEQUENCE [LARGE SCALE GENOMIC DNA]</scope>
    <source>
        <strain evidence="10">K_DeepCast_65m_m2_236</strain>
    </source>
</reference>
<dbReference type="Gene3D" id="3.30.1370.120">
    <property type="match status" value="1"/>
</dbReference>
<dbReference type="GO" id="GO:0015627">
    <property type="term" value="C:type II protein secretion system complex"/>
    <property type="evidence" value="ECO:0007669"/>
    <property type="project" value="TreeGrafter"/>
</dbReference>
<comment type="caution">
    <text evidence="10">The sequence shown here is derived from an EMBL/GenBank/DDBJ whole genome shotgun (WGS) entry which is preliminary data.</text>
</comment>
<evidence type="ECO:0000256" key="4">
    <source>
        <dbReference type="ARBA" id="ARBA00023136"/>
    </source>
</evidence>
<accession>A0A938BNI4</accession>
<dbReference type="PANTHER" id="PTHR30332:SF17">
    <property type="entry name" value="TYPE IV PILIATION SYSTEM PROTEIN DR_0774-RELATED"/>
    <property type="match status" value="1"/>
</dbReference>
<evidence type="ECO:0000313" key="11">
    <source>
        <dbReference type="Proteomes" id="UP000703893"/>
    </source>
</evidence>
<dbReference type="Pfam" id="PF07660">
    <property type="entry name" value="STN"/>
    <property type="match status" value="1"/>
</dbReference>